<evidence type="ECO:0000313" key="7">
    <source>
        <dbReference type="EMBL" id="OGN24811.1"/>
    </source>
</evidence>
<dbReference type="Pfam" id="PF04138">
    <property type="entry name" value="GtrA_DPMS_TM"/>
    <property type="match status" value="1"/>
</dbReference>
<feature type="transmembrane region" description="Helical" evidence="5">
    <location>
        <begin position="78"/>
        <end position="99"/>
    </location>
</feature>
<feature type="transmembrane region" description="Helical" evidence="5">
    <location>
        <begin position="12"/>
        <end position="32"/>
    </location>
</feature>
<keyword evidence="3 5" id="KW-1133">Transmembrane helix</keyword>
<evidence type="ECO:0000256" key="1">
    <source>
        <dbReference type="ARBA" id="ARBA00004141"/>
    </source>
</evidence>
<name>A0A1F8GHM9_9BACT</name>
<reference evidence="7 8" key="1">
    <citation type="journal article" date="2016" name="Nat. Commun.">
        <title>Thousands of microbial genomes shed light on interconnected biogeochemical processes in an aquifer system.</title>
        <authorList>
            <person name="Anantharaman K."/>
            <person name="Brown C.T."/>
            <person name="Hug L.A."/>
            <person name="Sharon I."/>
            <person name="Castelle C.J."/>
            <person name="Probst A.J."/>
            <person name="Thomas B.C."/>
            <person name="Singh A."/>
            <person name="Wilkins M.J."/>
            <person name="Karaoz U."/>
            <person name="Brodie E.L."/>
            <person name="Williams K.H."/>
            <person name="Hubbard S.S."/>
            <person name="Banfield J.F."/>
        </authorList>
    </citation>
    <scope>NUCLEOTIDE SEQUENCE [LARGE SCALE GENOMIC DNA]</scope>
</reference>
<feature type="transmembrane region" description="Helical" evidence="5">
    <location>
        <begin position="44"/>
        <end position="66"/>
    </location>
</feature>
<evidence type="ECO:0000256" key="3">
    <source>
        <dbReference type="ARBA" id="ARBA00022989"/>
    </source>
</evidence>
<proteinExistence type="predicted"/>
<organism evidence="7 8">
    <name type="scientific">Candidatus Yanofskybacteria bacterium RIFCSPLOWO2_01_FULL_43_22</name>
    <dbReference type="NCBI Taxonomy" id="1802695"/>
    <lineage>
        <taxon>Bacteria</taxon>
        <taxon>Candidatus Yanofskyibacteriota</taxon>
    </lineage>
</organism>
<evidence type="ECO:0000256" key="5">
    <source>
        <dbReference type="SAM" id="Phobius"/>
    </source>
</evidence>
<keyword evidence="4 5" id="KW-0472">Membrane</keyword>
<dbReference type="EMBL" id="MGKJ01000009">
    <property type="protein sequence ID" value="OGN24811.1"/>
    <property type="molecule type" value="Genomic_DNA"/>
</dbReference>
<dbReference type="InterPro" id="IPR007267">
    <property type="entry name" value="GtrA_DPMS_TM"/>
</dbReference>
<gene>
    <name evidence="7" type="ORF">A3A13_04730</name>
</gene>
<comment type="subcellular location">
    <subcellularLocation>
        <location evidence="1">Membrane</location>
        <topology evidence="1">Multi-pass membrane protein</topology>
    </subcellularLocation>
</comment>
<dbReference type="GO" id="GO:0016020">
    <property type="term" value="C:membrane"/>
    <property type="evidence" value="ECO:0007669"/>
    <property type="project" value="UniProtKB-SubCell"/>
</dbReference>
<evidence type="ECO:0000256" key="2">
    <source>
        <dbReference type="ARBA" id="ARBA00022692"/>
    </source>
</evidence>
<evidence type="ECO:0000259" key="6">
    <source>
        <dbReference type="Pfam" id="PF04138"/>
    </source>
</evidence>
<dbReference type="Proteomes" id="UP000178911">
    <property type="component" value="Unassembled WGS sequence"/>
</dbReference>
<protein>
    <recommendedName>
        <fullName evidence="6">GtrA/DPMS transmembrane domain-containing protein</fullName>
    </recommendedName>
</protein>
<feature type="domain" description="GtrA/DPMS transmembrane" evidence="6">
    <location>
        <begin position="77"/>
        <end position="215"/>
    </location>
</feature>
<evidence type="ECO:0000313" key="8">
    <source>
        <dbReference type="Proteomes" id="UP000178911"/>
    </source>
</evidence>
<feature type="transmembrane region" description="Helical" evidence="5">
    <location>
        <begin position="190"/>
        <end position="214"/>
    </location>
</feature>
<dbReference type="STRING" id="1802695.A3A13_04730"/>
<feature type="transmembrane region" description="Helical" evidence="5">
    <location>
        <begin position="105"/>
        <end position="126"/>
    </location>
</feature>
<dbReference type="AlphaFoldDB" id="A0A1F8GHM9"/>
<feature type="transmembrane region" description="Helical" evidence="5">
    <location>
        <begin position="157"/>
        <end position="178"/>
    </location>
</feature>
<sequence length="217" mass="23868">MENPLNKFTKKDLYFSIITGLLTGFLAWKIFIFLELPEFVGISYAWLTVLIPILWILGVNLGYFLGQWLGFFDQFGKFSAIGFTNAAVYFGILNILIFWSGLNRGLWYSVFVAIAFIIATSISYFWNKFWTFSSSAKSGFAGGQSENQISGEEFGKFLTVSAIAGLVSVSVASLVVNLTNPVFGLTLDQWANVGGVAGSAVALVFSFAGFKLAVFRK</sequence>
<evidence type="ECO:0000256" key="4">
    <source>
        <dbReference type="ARBA" id="ARBA00023136"/>
    </source>
</evidence>
<dbReference type="GO" id="GO:0000271">
    <property type="term" value="P:polysaccharide biosynthetic process"/>
    <property type="evidence" value="ECO:0007669"/>
    <property type="project" value="InterPro"/>
</dbReference>
<keyword evidence="2 5" id="KW-0812">Transmembrane</keyword>
<comment type="caution">
    <text evidence="7">The sequence shown here is derived from an EMBL/GenBank/DDBJ whole genome shotgun (WGS) entry which is preliminary data.</text>
</comment>
<accession>A0A1F8GHM9</accession>